<reference evidence="2 3" key="1">
    <citation type="submission" date="2012-01" db="EMBL/GenBank/DDBJ databases">
        <title>The Genome Sequence of Odoribacter laneus YIT 12061.</title>
        <authorList>
            <consortium name="The Broad Institute Genome Sequencing Platform"/>
            <person name="Earl A."/>
            <person name="Ward D."/>
            <person name="Feldgarden M."/>
            <person name="Gevers D."/>
            <person name="Morotomi M."/>
            <person name="Young S.K."/>
            <person name="Zeng Q."/>
            <person name="Gargeya S."/>
            <person name="Fitzgerald M."/>
            <person name="Haas B."/>
            <person name="Abouelleil A."/>
            <person name="Alvarado L."/>
            <person name="Arachchi H.M."/>
            <person name="Berlin A."/>
            <person name="Chapman S.B."/>
            <person name="Gearin G."/>
            <person name="Goldberg J."/>
            <person name="Griggs A."/>
            <person name="Gujja S."/>
            <person name="Hansen M."/>
            <person name="Heiman D."/>
            <person name="Howarth C."/>
            <person name="Larimer J."/>
            <person name="Lui A."/>
            <person name="MacDonald P.J.P."/>
            <person name="McCowen C."/>
            <person name="Montmayeur A."/>
            <person name="Murphy C."/>
            <person name="Neiman D."/>
            <person name="Pearson M."/>
            <person name="Priest M."/>
            <person name="Roberts A."/>
            <person name="Saif S."/>
            <person name="Shea T."/>
            <person name="Sisk P."/>
            <person name="Stolte C."/>
            <person name="Sykes S."/>
            <person name="Wortman J."/>
            <person name="Nusbaum C."/>
            <person name="Birren B."/>
        </authorList>
    </citation>
    <scope>NUCLEOTIDE SEQUENCE [LARGE SCALE GENOMIC DNA]</scope>
    <source>
        <strain evidence="2 3">YIT 12061</strain>
    </source>
</reference>
<dbReference type="Pfam" id="PF01797">
    <property type="entry name" value="Y1_Tnp"/>
    <property type="match status" value="1"/>
</dbReference>
<keyword evidence="3" id="KW-1185">Reference proteome</keyword>
<dbReference type="eggNOG" id="COG1943">
    <property type="taxonomic scope" value="Bacteria"/>
</dbReference>
<evidence type="ECO:0000313" key="2">
    <source>
        <dbReference type="EMBL" id="EHP46613.1"/>
    </source>
</evidence>
<dbReference type="GO" id="GO:0006313">
    <property type="term" value="P:DNA transposition"/>
    <property type="evidence" value="ECO:0007669"/>
    <property type="project" value="InterPro"/>
</dbReference>
<dbReference type="PANTHER" id="PTHR34322">
    <property type="entry name" value="TRANSPOSASE, Y1_TNP DOMAIN-CONTAINING"/>
    <property type="match status" value="1"/>
</dbReference>
<protein>
    <recommendedName>
        <fullName evidence="1">Transposase IS200-like domain-containing protein</fullName>
    </recommendedName>
</protein>
<dbReference type="AlphaFoldDB" id="H1DIK1"/>
<evidence type="ECO:0000259" key="1">
    <source>
        <dbReference type="SMART" id="SM01321"/>
    </source>
</evidence>
<organism evidence="2 3">
    <name type="scientific">Odoribacter laneus YIT 12061</name>
    <dbReference type="NCBI Taxonomy" id="742817"/>
    <lineage>
        <taxon>Bacteria</taxon>
        <taxon>Pseudomonadati</taxon>
        <taxon>Bacteroidota</taxon>
        <taxon>Bacteroidia</taxon>
        <taxon>Bacteroidales</taxon>
        <taxon>Odoribacteraceae</taxon>
        <taxon>Odoribacter</taxon>
    </lineage>
</organism>
<dbReference type="EMBL" id="ADMC01000025">
    <property type="protein sequence ID" value="EHP46613.1"/>
    <property type="molecule type" value="Genomic_DNA"/>
</dbReference>
<dbReference type="Gene3D" id="3.30.70.1290">
    <property type="entry name" value="Transposase IS200-like"/>
    <property type="match status" value="1"/>
</dbReference>
<comment type="caution">
    <text evidence="2">The sequence shown here is derived from an EMBL/GenBank/DDBJ whole genome shotgun (WGS) entry which is preliminary data.</text>
</comment>
<dbReference type="SMART" id="SM01321">
    <property type="entry name" value="Y1_Tnp"/>
    <property type="match status" value="1"/>
</dbReference>
<feature type="domain" description="Transposase IS200-like" evidence="1">
    <location>
        <begin position="2"/>
        <end position="96"/>
    </location>
</feature>
<dbReference type="SUPFAM" id="SSF143422">
    <property type="entry name" value="Transposase IS200-like"/>
    <property type="match status" value="1"/>
</dbReference>
<dbReference type="InterPro" id="IPR036515">
    <property type="entry name" value="Transposase_17_sf"/>
</dbReference>
<dbReference type="PATRIC" id="fig|742817.3.peg.2387"/>
<dbReference type="GO" id="GO:0003677">
    <property type="term" value="F:DNA binding"/>
    <property type="evidence" value="ECO:0007669"/>
    <property type="project" value="InterPro"/>
</dbReference>
<dbReference type="PANTHER" id="PTHR34322:SF2">
    <property type="entry name" value="TRANSPOSASE IS200-LIKE DOMAIN-CONTAINING PROTEIN"/>
    <property type="match status" value="1"/>
</dbReference>
<dbReference type="InterPro" id="IPR002686">
    <property type="entry name" value="Transposase_17"/>
</dbReference>
<name>H1DIK1_9BACT</name>
<sequence>MIFCENDDWQFFLHLLKQQASEKFRIYCYCLMTNHIHLIVESEELSRGVHRIATRYAMWFNHKYKRCGYLFQDRFKSEVIEDEIYLLQCFRYILQNPVKAGICTKASLYTWSSYCNYFSSYSSFIYTEFLNTFFKKEKDFENYISIVDEGQYMDIDQLKKWNNQEIKDICNQKLGNKGIMELSQEDRILLIQELRQKTHASVRQLSKVTGISRYNVRYWKK</sequence>
<evidence type="ECO:0000313" key="3">
    <source>
        <dbReference type="Proteomes" id="UP000004892"/>
    </source>
</evidence>
<dbReference type="HOGENOM" id="CLU_068226_0_2_10"/>
<proteinExistence type="predicted"/>
<accession>H1DIK1</accession>
<dbReference type="GO" id="GO:0004803">
    <property type="term" value="F:transposase activity"/>
    <property type="evidence" value="ECO:0007669"/>
    <property type="project" value="InterPro"/>
</dbReference>
<dbReference type="Proteomes" id="UP000004892">
    <property type="component" value="Unassembled WGS sequence"/>
</dbReference>
<gene>
    <name evidence="2" type="ORF">HMPREF9449_02230</name>
</gene>